<evidence type="ECO:0000313" key="2">
    <source>
        <dbReference type="Proteomes" id="UP001147752"/>
    </source>
</evidence>
<proteinExistence type="predicted"/>
<protein>
    <submittedName>
        <fullName evidence="1">Uncharacterized protein</fullName>
    </submittedName>
</protein>
<dbReference type="AlphaFoldDB" id="A0A9W9SQ45"/>
<dbReference type="Proteomes" id="UP001147752">
    <property type="component" value="Unassembled WGS sequence"/>
</dbReference>
<evidence type="ECO:0000313" key="1">
    <source>
        <dbReference type="EMBL" id="KAJ5382536.1"/>
    </source>
</evidence>
<gene>
    <name evidence="1" type="ORF">N7517_000447</name>
</gene>
<reference evidence="1" key="1">
    <citation type="submission" date="2022-12" db="EMBL/GenBank/DDBJ databases">
        <authorList>
            <person name="Petersen C."/>
        </authorList>
    </citation>
    <scope>NUCLEOTIDE SEQUENCE</scope>
    <source>
        <strain evidence="1">IBT 3081</strain>
    </source>
</reference>
<dbReference type="GeneID" id="81457360"/>
<accession>A0A9W9SQ45</accession>
<reference evidence="1" key="2">
    <citation type="journal article" date="2023" name="IMA Fungus">
        <title>Comparative genomic study of the Penicillium genus elucidates a diverse pangenome and 15 lateral gene transfer events.</title>
        <authorList>
            <person name="Petersen C."/>
            <person name="Sorensen T."/>
            <person name="Nielsen M.R."/>
            <person name="Sondergaard T.E."/>
            <person name="Sorensen J.L."/>
            <person name="Fitzpatrick D.A."/>
            <person name="Frisvad J.C."/>
            <person name="Nielsen K.L."/>
        </authorList>
    </citation>
    <scope>NUCLEOTIDE SEQUENCE</scope>
    <source>
        <strain evidence="1">IBT 3081</strain>
    </source>
</reference>
<dbReference type="EMBL" id="JAPZBT010000001">
    <property type="protein sequence ID" value="KAJ5382536.1"/>
    <property type="molecule type" value="Genomic_DNA"/>
</dbReference>
<sequence length="110" mass="12358">MWVDEPIYSVPFTITRAADDPQTRPCIIHWNPIEDGFSQSCSMLLCHEPHVLRHNVADPEKLPRHLTPRKVTASDPYFKELVPGSNISWSSSLPAVYLEDAGPAVSYSIL</sequence>
<name>A0A9W9SQ45_9EURO</name>
<dbReference type="OrthoDB" id="4323953at2759"/>
<comment type="caution">
    <text evidence="1">The sequence shown here is derived from an EMBL/GenBank/DDBJ whole genome shotgun (WGS) entry which is preliminary data.</text>
</comment>
<keyword evidence="2" id="KW-1185">Reference proteome</keyword>
<dbReference type="RefSeq" id="XP_056582312.1">
    <property type="nucleotide sequence ID" value="XM_056718177.1"/>
</dbReference>
<organism evidence="1 2">
    <name type="scientific">Penicillium concentricum</name>
    <dbReference type="NCBI Taxonomy" id="293559"/>
    <lineage>
        <taxon>Eukaryota</taxon>
        <taxon>Fungi</taxon>
        <taxon>Dikarya</taxon>
        <taxon>Ascomycota</taxon>
        <taxon>Pezizomycotina</taxon>
        <taxon>Eurotiomycetes</taxon>
        <taxon>Eurotiomycetidae</taxon>
        <taxon>Eurotiales</taxon>
        <taxon>Aspergillaceae</taxon>
        <taxon>Penicillium</taxon>
    </lineage>
</organism>